<keyword evidence="4" id="KW-1003">Cell membrane</keyword>
<keyword evidence="3" id="KW-0813">Transport</keyword>
<feature type="transmembrane region" description="Helical" evidence="8">
    <location>
        <begin position="379"/>
        <end position="399"/>
    </location>
</feature>
<evidence type="ECO:0000313" key="12">
    <source>
        <dbReference type="Proteomes" id="UP000246964"/>
    </source>
</evidence>
<feature type="transmembrane region" description="Helical" evidence="8">
    <location>
        <begin position="277"/>
        <end position="301"/>
    </location>
</feature>
<dbReference type="AlphaFoldDB" id="A0A317QAV4"/>
<evidence type="ECO:0000256" key="1">
    <source>
        <dbReference type="ARBA" id="ARBA00004651"/>
    </source>
</evidence>
<comment type="similarity">
    <text evidence="2">Belongs to the ABC-4 integral membrane protein family. LolC/E subfamily.</text>
</comment>
<keyword evidence="7 8" id="KW-0472">Membrane</keyword>
<protein>
    <submittedName>
        <fullName evidence="11">Lipoprotein-releasing system permease protein</fullName>
    </submittedName>
</protein>
<keyword evidence="12" id="KW-1185">Reference proteome</keyword>
<accession>A0A317QAV4</accession>
<dbReference type="Proteomes" id="UP000246964">
    <property type="component" value="Unassembled WGS sequence"/>
</dbReference>
<evidence type="ECO:0000259" key="10">
    <source>
        <dbReference type="Pfam" id="PF12704"/>
    </source>
</evidence>
<dbReference type="PANTHER" id="PTHR30489:SF8">
    <property type="entry name" value="LIPOPROTEIN-RELEASING SYSTEM TRANSMEMBRANE PROTEIN LOLC"/>
    <property type="match status" value="1"/>
</dbReference>
<dbReference type="GO" id="GO:0042953">
    <property type="term" value="P:lipoprotein transport"/>
    <property type="evidence" value="ECO:0007669"/>
    <property type="project" value="InterPro"/>
</dbReference>
<dbReference type="OrthoDB" id="9808461at2"/>
<feature type="domain" description="MacB-like periplasmic core" evidence="10">
    <location>
        <begin position="32"/>
        <end position="228"/>
    </location>
</feature>
<dbReference type="RefSeq" id="WP_110075361.1">
    <property type="nucleotide sequence ID" value="NZ_QGTT01000003.1"/>
</dbReference>
<feature type="transmembrane region" description="Helical" evidence="8">
    <location>
        <begin position="322"/>
        <end position="348"/>
    </location>
</feature>
<evidence type="ECO:0000256" key="5">
    <source>
        <dbReference type="ARBA" id="ARBA00022692"/>
    </source>
</evidence>
<evidence type="ECO:0000313" key="11">
    <source>
        <dbReference type="EMBL" id="PWW14470.1"/>
    </source>
</evidence>
<evidence type="ECO:0000256" key="8">
    <source>
        <dbReference type="SAM" id="Phobius"/>
    </source>
</evidence>
<feature type="domain" description="ABC3 transporter permease C-terminal" evidence="9">
    <location>
        <begin position="280"/>
        <end position="406"/>
    </location>
</feature>
<feature type="transmembrane region" description="Helical" evidence="8">
    <location>
        <begin position="25"/>
        <end position="48"/>
    </location>
</feature>
<evidence type="ECO:0000256" key="4">
    <source>
        <dbReference type="ARBA" id="ARBA00022475"/>
    </source>
</evidence>
<evidence type="ECO:0000256" key="6">
    <source>
        <dbReference type="ARBA" id="ARBA00022989"/>
    </source>
</evidence>
<dbReference type="Pfam" id="PF02687">
    <property type="entry name" value="FtsX"/>
    <property type="match status" value="1"/>
</dbReference>
<proteinExistence type="inferred from homology"/>
<comment type="caution">
    <text evidence="11">The sequence shown here is derived from an EMBL/GenBank/DDBJ whole genome shotgun (WGS) entry which is preliminary data.</text>
</comment>
<evidence type="ECO:0000259" key="9">
    <source>
        <dbReference type="Pfam" id="PF02687"/>
    </source>
</evidence>
<reference evidence="11 12" key="1">
    <citation type="submission" date="2018-05" db="EMBL/GenBank/DDBJ databases">
        <title>Freshwater and sediment microbial communities from various areas in North America, analyzing microbe dynamics in response to fracking.</title>
        <authorList>
            <person name="Lamendella R."/>
        </authorList>
    </citation>
    <scope>NUCLEOTIDE SEQUENCE [LARGE SCALE GENOMIC DNA]</scope>
    <source>
        <strain evidence="11 12">125B1</strain>
    </source>
</reference>
<dbReference type="GO" id="GO:0044874">
    <property type="term" value="P:lipoprotein localization to outer membrane"/>
    <property type="evidence" value="ECO:0007669"/>
    <property type="project" value="TreeGrafter"/>
</dbReference>
<dbReference type="InterPro" id="IPR025857">
    <property type="entry name" value="MacB_PCD"/>
</dbReference>
<dbReference type="PANTHER" id="PTHR30489">
    <property type="entry name" value="LIPOPROTEIN-RELEASING SYSTEM TRANSMEMBRANE PROTEIN LOLE"/>
    <property type="match status" value="1"/>
</dbReference>
<evidence type="ECO:0000256" key="2">
    <source>
        <dbReference type="ARBA" id="ARBA00005236"/>
    </source>
</evidence>
<dbReference type="InterPro" id="IPR011925">
    <property type="entry name" value="LolCE_TM"/>
</dbReference>
<dbReference type="EMBL" id="QGTT01000003">
    <property type="protein sequence ID" value="PWW14470.1"/>
    <property type="molecule type" value="Genomic_DNA"/>
</dbReference>
<dbReference type="GO" id="GO:0098797">
    <property type="term" value="C:plasma membrane protein complex"/>
    <property type="evidence" value="ECO:0007669"/>
    <property type="project" value="TreeGrafter"/>
</dbReference>
<dbReference type="NCBIfam" id="TIGR02212">
    <property type="entry name" value="lolCE"/>
    <property type="match status" value="1"/>
</dbReference>
<gene>
    <name evidence="11" type="ORF">DET45_103162</name>
</gene>
<comment type="subcellular location">
    <subcellularLocation>
        <location evidence="1">Cell membrane</location>
        <topology evidence="1">Multi-pass membrane protein</topology>
    </subcellularLocation>
</comment>
<sequence length="413" mass="44371">MGQSAAIYLGLRYSRAKHGSKFTRFINRFAFAGIVVGVAALIVVSSVMNGFEQQLKQRILGVVPQLTVSSANTAGISATDAFIQQLPALPGERAKVPQVSSAGVVQSGGQLRPVLIQGLFPEVAGAAVQWQPLQQHLQFGEIERLQAGGYGVLIGQALAQQLDVWPGDSIRVIAAAGGVYTPLGLMPAQRQFTIVGIVAMQSEADGQLLVMHGSDAARLLRLPDSQVSNVRYYFTDPFQAISAAEYLQQQLGPDFNVRSWRSQYGELFDAVNMEKRMVGLMLGLIIAVAAFNIVSALMMLIQDKQTDIAILQTMGMRKSGIYQMFLMQGLTNGVIGSLLGLTAGVLLAGNLNQVLSLLQVDLSFTGQAGLPVLMQPEQIVTIVLAALLLTLLATLYPAWRASQTQPARALTYE</sequence>
<keyword evidence="6 8" id="KW-1133">Transmembrane helix</keyword>
<name>A0A317QAV4_9GAMM</name>
<keyword evidence="11" id="KW-0449">Lipoprotein</keyword>
<dbReference type="Pfam" id="PF12704">
    <property type="entry name" value="MacB_PCD"/>
    <property type="match status" value="1"/>
</dbReference>
<organism evidence="11 12">
    <name type="scientific">Pseudidiomarina maritima</name>
    <dbReference type="NCBI Taxonomy" id="519453"/>
    <lineage>
        <taxon>Bacteria</taxon>
        <taxon>Pseudomonadati</taxon>
        <taxon>Pseudomonadota</taxon>
        <taxon>Gammaproteobacteria</taxon>
        <taxon>Alteromonadales</taxon>
        <taxon>Idiomarinaceae</taxon>
        <taxon>Pseudidiomarina</taxon>
    </lineage>
</organism>
<dbReference type="InterPro" id="IPR003838">
    <property type="entry name" value="ABC3_permease_C"/>
</dbReference>
<dbReference type="InterPro" id="IPR051447">
    <property type="entry name" value="Lipoprotein-release_system"/>
</dbReference>
<evidence type="ECO:0000256" key="7">
    <source>
        <dbReference type="ARBA" id="ARBA00023136"/>
    </source>
</evidence>
<keyword evidence="5 8" id="KW-0812">Transmembrane</keyword>
<evidence type="ECO:0000256" key="3">
    <source>
        <dbReference type="ARBA" id="ARBA00022448"/>
    </source>
</evidence>